<name>A0ABW8ZAE0_9BURK</name>
<evidence type="ECO:0000313" key="14">
    <source>
        <dbReference type="Proteomes" id="UP001629214"/>
    </source>
</evidence>
<evidence type="ECO:0000256" key="4">
    <source>
        <dbReference type="ARBA" id="ARBA00022452"/>
    </source>
</evidence>
<evidence type="ECO:0000256" key="7">
    <source>
        <dbReference type="ARBA" id="ARBA00023065"/>
    </source>
</evidence>
<dbReference type="InterPro" id="IPR002299">
    <property type="entry name" value="Porin_Neis"/>
</dbReference>
<evidence type="ECO:0000313" key="13">
    <source>
        <dbReference type="EMBL" id="MFL9880122.1"/>
    </source>
</evidence>
<keyword evidence="5" id="KW-0812">Transmembrane</keyword>
<evidence type="ECO:0000256" key="6">
    <source>
        <dbReference type="ARBA" id="ARBA00022729"/>
    </source>
</evidence>
<dbReference type="InterPro" id="IPR033900">
    <property type="entry name" value="Gram_neg_porin_domain"/>
</dbReference>
<dbReference type="EMBL" id="JAQQFR010000011">
    <property type="protein sequence ID" value="MFL9880122.1"/>
    <property type="molecule type" value="Genomic_DNA"/>
</dbReference>
<feature type="domain" description="Porin" evidence="12">
    <location>
        <begin position="7"/>
        <end position="374"/>
    </location>
</feature>
<accession>A0ABW8ZAE0</accession>
<proteinExistence type="predicted"/>
<evidence type="ECO:0000259" key="12">
    <source>
        <dbReference type="Pfam" id="PF13609"/>
    </source>
</evidence>
<comment type="subunit">
    <text evidence="2">Homotrimer.</text>
</comment>
<comment type="caution">
    <text evidence="13">The sequence shown here is derived from an EMBL/GenBank/DDBJ whole genome shotgun (WGS) entry which is preliminary data.</text>
</comment>
<dbReference type="Proteomes" id="UP001629214">
    <property type="component" value="Unassembled WGS sequence"/>
</dbReference>
<dbReference type="CDD" id="cd00342">
    <property type="entry name" value="gram_neg_porins"/>
    <property type="match status" value="1"/>
</dbReference>
<keyword evidence="8" id="KW-0626">Porin</keyword>
<evidence type="ECO:0000256" key="8">
    <source>
        <dbReference type="ARBA" id="ARBA00023114"/>
    </source>
</evidence>
<keyword evidence="10" id="KW-0998">Cell outer membrane</keyword>
<comment type="subcellular location">
    <subcellularLocation>
        <location evidence="1">Cell outer membrane</location>
        <topology evidence="1">Multi-pass membrane protein</topology>
    </subcellularLocation>
</comment>
<dbReference type="RefSeq" id="WP_408169195.1">
    <property type="nucleotide sequence ID" value="NZ_JAQQFR010000011.1"/>
</dbReference>
<evidence type="ECO:0000256" key="11">
    <source>
        <dbReference type="SAM" id="SignalP"/>
    </source>
</evidence>
<keyword evidence="4" id="KW-1134">Transmembrane beta strand</keyword>
<evidence type="ECO:0000256" key="9">
    <source>
        <dbReference type="ARBA" id="ARBA00023136"/>
    </source>
</evidence>
<protein>
    <submittedName>
        <fullName evidence="13">Porin</fullName>
    </submittedName>
</protein>
<gene>
    <name evidence="13" type="ORF">PQR63_17105</name>
</gene>
<reference evidence="13 14" key="1">
    <citation type="journal article" date="2024" name="Chem. Sci.">
        <title>Discovery of megapolipeptins by genome mining of a Burkholderiales bacteria collection.</title>
        <authorList>
            <person name="Paulo B.S."/>
            <person name="Recchia M.J.J."/>
            <person name="Lee S."/>
            <person name="Fergusson C.H."/>
            <person name="Romanowski S.B."/>
            <person name="Hernandez A."/>
            <person name="Krull N."/>
            <person name="Liu D.Y."/>
            <person name="Cavanagh H."/>
            <person name="Bos A."/>
            <person name="Gray C.A."/>
            <person name="Murphy B.T."/>
            <person name="Linington R.G."/>
            <person name="Eustaquio A.S."/>
        </authorList>
    </citation>
    <scope>NUCLEOTIDE SEQUENCE [LARGE SCALE GENOMIC DNA]</scope>
    <source>
        <strain evidence="13 14">RL21-008-BIB-B</strain>
    </source>
</reference>
<keyword evidence="9" id="KW-0472">Membrane</keyword>
<keyword evidence="3" id="KW-0813">Transport</keyword>
<evidence type="ECO:0000256" key="1">
    <source>
        <dbReference type="ARBA" id="ARBA00004571"/>
    </source>
</evidence>
<feature type="signal peptide" evidence="11">
    <location>
        <begin position="1"/>
        <end position="20"/>
    </location>
</feature>
<dbReference type="Gene3D" id="2.40.160.10">
    <property type="entry name" value="Porin"/>
    <property type="match status" value="1"/>
</dbReference>
<evidence type="ECO:0000256" key="3">
    <source>
        <dbReference type="ARBA" id="ARBA00022448"/>
    </source>
</evidence>
<dbReference type="PRINTS" id="PR00184">
    <property type="entry name" value="NEISSPPORIN"/>
</dbReference>
<dbReference type="Pfam" id="PF13609">
    <property type="entry name" value="Porin_4"/>
    <property type="match status" value="1"/>
</dbReference>
<dbReference type="InterPro" id="IPR023614">
    <property type="entry name" value="Porin_dom_sf"/>
</dbReference>
<dbReference type="PANTHER" id="PTHR34501:SF9">
    <property type="entry name" value="MAJOR OUTER MEMBRANE PROTEIN P.IA"/>
    <property type="match status" value="1"/>
</dbReference>
<keyword evidence="6 11" id="KW-0732">Signal</keyword>
<dbReference type="PANTHER" id="PTHR34501">
    <property type="entry name" value="PROTEIN YDDL-RELATED"/>
    <property type="match status" value="1"/>
</dbReference>
<evidence type="ECO:0000256" key="10">
    <source>
        <dbReference type="ARBA" id="ARBA00023237"/>
    </source>
</evidence>
<feature type="chain" id="PRO_5045184558" evidence="11">
    <location>
        <begin position="21"/>
        <end position="402"/>
    </location>
</feature>
<keyword evidence="7" id="KW-0406">Ion transport</keyword>
<keyword evidence="14" id="KW-1185">Reference proteome</keyword>
<dbReference type="SUPFAM" id="SSF56935">
    <property type="entry name" value="Porins"/>
    <property type="match status" value="1"/>
</dbReference>
<evidence type="ECO:0000256" key="2">
    <source>
        <dbReference type="ARBA" id="ARBA00011233"/>
    </source>
</evidence>
<evidence type="ECO:0000256" key="5">
    <source>
        <dbReference type="ARBA" id="ARBA00022692"/>
    </source>
</evidence>
<sequence>MKKSLLALAVLGAFAGAAQAQSSVTIYGIVDTGITYTSKAVTPAGGTNTGSKFAVNSGTIQGSRIGFKGVEDLGGGLNAVFQLETGFTNDNGGLQGSDSVTSSNLFRRKSVVGLNGGFGTVLLGRQTDWADTISAYTAVNDFGGVTQNSGSALNRLQGTRTNNSIAYTTNNLGGFTGQAMYGFGETAGKTSAGQSFGLGVKYDNGPLGLGANYYQAKGGPTPSDTSLIPAAGATVANLATTTANTGNTALKVFNLVASYQFGPARVYGNWSRVKQDLNTQAGLAGLATPVALTAANRTTTATLANSRKADMWELGTAYSLTPSLKLLAAVEYTTASFDGLNGKGKLTQYNLGTDYWLSKRTDLYAFVSNLRAKDMKNPGVVGDTTGNDSSQTAVTVGIRHKF</sequence>
<dbReference type="InterPro" id="IPR050298">
    <property type="entry name" value="Gram-neg_bact_OMP"/>
</dbReference>
<organism evidence="13 14">
    <name type="scientific">Herbaspirillum rhizosphaerae</name>
    <dbReference type="NCBI Taxonomy" id="346179"/>
    <lineage>
        <taxon>Bacteria</taxon>
        <taxon>Pseudomonadati</taxon>
        <taxon>Pseudomonadota</taxon>
        <taxon>Betaproteobacteria</taxon>
        <taxon>Burkholderiales</taxon>
        <taxon>Oxalobacteraceae</taxon>
        <taxon>Herbaspirillum</taxon>
    </lineage>
</organism>